<feature type="compositionally biased region" description="Polar residues" evidence="4">
    <location>
        <begin position="8"/>
        <end position="20"/>
    </location>
</feature>
<dbReference type="GO" id="GO:0016604">
    <property type="term" value="C:nuclear body"/>
    <property type="evidence" value="ECO:0007669"/>
    <property type="project" value="TreeGrafter"/>
</dbReference>
<feature type="compositionally biased region" description="Basic and acidic residues" evidence="4">
    <location>
        <begin position="193"/>
        <end position="205"/>
    </location>
</feature>
<organism evidence="7 8">
    <name type="scientific">Schistosoma rodhaini</name>
    <dbReference type="NCBI Taxonomy" id="6188"/>
    <lineage>
        <taxon>Eukaryota</taxon>
        <taxon>Metazoa</taxon>
        <taxon>Spiralia</taxon>
        <taxon>Lophotrochozoa</taxon>
        <taxon>Platyhelminthes</taxon>
        <taxon>Trematoda</taxon>
        <taxon>Digenea</taxon>
        <taxon>Strigeidida</taxon>
        <taxon>Schistosomatoidea</taxon>
        <taxon>Schistosomatidae</taxon>
        <taxon>Schistosoma</taxon>
    </lineage>
</organism>
<evidence type="ECO:0000256" key="4">
    <source>
        <dbReference type="SAM" id="MobiDB-lite"/>
    </source>
</evidence>
<feature type="domain" description="SERRATE/Ars2 C-terminal" evidence="5">
    <location>
        <begin position="975"/>
        <end position="1148"/>
    </location>
</feature>
<feature type="region of interest" description="Disordered" evidence="4">
    <location>
        <begin position="1077"/>
        <end position="1156"/>
    </location>
</feature>
<evidence type="ECO:0000313" key="7">
    <source>
        <dbReference type="Proteomes" id="UP000050792"/>
    </source>
</evidence>
<evidence type="ECO:0000256" key="1">
    <source>
        <dbReference type="ARBA" id="ARBA00004123"/>
    </source>
</evidence>
<feature type="compositionally biased region" description="Basic and acidic residues" evidence="4">
    <location>
        <begin position="385"/>
        <end position="397"/>
    </location>
</feature>
<dbReference type="GO" id="GO:0031053">
    <property type="term" value="P:primary miRNA processing"/>
    <property type="evidence" value="ECO:0007669"/>
    <property type="project" value="TreeGrafter"/>
</dbReference>
<feature type="compositionally biased region" description="Acidic residues" evidence="4">
    <location>
        <begin position="238"/>
        <end position="254"/>
    </location>
</feature>
<comment type="similarity">
    <text evidence="2">Belongs to the ARS2 family.</text>
</comment>
<dbReference type="PANTHER" id="PTHR13165:SF0">
    <property type="entry name" value="SERRATE RNA EFFECTOR MOLECULE HOMOLOG"/>
    <property type="match status" value="1"/>
</dbReference>
<dbReference type="InterPro" id="IPR007042">
    <property type="entry name" value="SERRATE/Ars2_C"/>
</dbReference>
<keyword evidence="3" id="KW-0539">Nucleus</keyword>
<evidence type="ECO:0000256" key="2">
    <source>
        <dbReference type="ARBA" id="ARBA00005407"/>
    </source>
</evidence>
<feature type="compositionally biased region" description="Low complexity" evidence="4">
    <location>
        <begin position="255"/>
        <end position="284"/>
    </location>
</feature>
<feature type="compositionally biased region" description="Low complexity" evidence="4">
    <location>
        <begin position="792"/>
        <end position="805"/>
    </location>
</feature>
<feature type="compositionally biased region" description="Acidic residues" evidence="4">
    <location>
        <begin position="764"/>
        <end position="777"/>
    </location>
</feature>
<keyword evidence="7" id="KW-1185">Reference proteome</keyword>
<protein>
    <submittedName>
        <fullName evidence="8">Uncharacterized protein</fullName>
    </submittedName>
</protein>
<feature type="region of interest" description="Disordered" evidence="4">
    <location>
        <begin position="180"/>
        <end position="397"/>
    </location>
</feature>
<feature type="region of interest" description="Disordered" evidence="4">
    <location>
        <begin position="1"/>
        <end position="20"/>
    </location>
</feature>
<name>A0AA85GF36_9TREM</name>
<feature type="compositionally biased region" description="Basic residues" evidence="4">
    <location>
        <begin position="333"/>
        <end position="345"/>
    </location>
</feature>
<feature type="region of interest" description="Disordered" evidence="4">
    <location>
        <begin position="1181"/>
        <end position="1202"/>
    </location>
</feature>
<feature type="compositionally biased region" description="Polar residues" evidence="4">
    <location>
        <begin position="736"/>
        <end position="757"/>
    </location>
</feature>
<reference evidence="7" key="1">
    <citation type="submission" date="2022-06" db="EMBL/GenBank/DDBJ databases">
        <authorList>
            <person name="Berger JAMES D."/>
            <person name="Berger JAMES D."/>
        </authorList>
    </citation>
    <scope>NUCLEOTIDE SEQUENCE [LARGE SCALE GENOMIC DNA]</scope>
</reference>
<feature type="domain" description="SERRATE/Ars2 N-terminal" evidence="6">
    <location>
        <begin position="40"/>
        <end position="149"/>
    </location>
</feature>
<dbReference type="InterPro" id="IPR021933">
    <property type="entry name" value="SERRATE/Ars2_N"/>
</dbReference>
<proteinExistence type="inferred from homology"/>
<feature type="region of interest" description="Disordered" evidence="4">
    <location>
        <begin position="676"/>
        <end position="817"/>
    </location>
</feature>
<evidence type="ECO:0000259" key="5">
    <source>
        <dbReference type="Pfam" id="PF04959"/>
    </source>
</evidence>
<dbReference type="Pfam" id="PF12066">
    <property type="entry name" value="SERRATE_Ars2_N"/>
    <property type="match status" value="1"/>
</dbReference>
<evidence type="ECO:0000256" key="3">
    <source>
        <dbReference type="ARBA" id="ARBA00023242"/>
    </source>
</evidence>
<dbReference type="AlphaFoldDB" id="A0AA85GF36"/>
<dbReference type="WBParaSite" id="SRDH1_91380.1">
    <property type="protein sequence ID" value="SRDH1_91380.1"/>
    <property type="gene ID" value="SRDH1_91380"/>
</dbReference>
<dbReference type="Proteomes" id="UP000050792">
    <property type="component" value="Unassembled WGS sequence"/>
</dbReference>
<accession>A0AA85GF36</accession>
<feature type="compositionally biased region" description="Polar residues" evidence="4">
    <location>
        <begin position="375"/>
        <end position="384"/>
    </location>
</feature>
<feature type="compositionally biased region" description="Basic and acidic residues" evidence="4">
    <location>
        <begin position="676"/>
        <end position="707"/>
    </location>
</feature>
<dbReference type="PANTHER" id="PTHR13165">
    <property type="entry name" value="ARSENITE-RESISTANCE PROTEIN 2"/>
    <property type="match status" value="1"/>
</dbReference>
<feature type="compositionally biased region" description="Basic residues" evidence="4">
    <location>
        <begin position="223"/>
        <end position="235"/>
    </location>
</feature>
<feature type="compositionally biased region" description="Polar residues" evidence="4">
    <location>
        <begin position="1118"/>
        <end position="1135"/>
    </location>
</feature>
<feature type="compositionally biased region" description="Basic and acidic residues" evidence="4">
    <location>
        <begin position="361"/>
        <end position="372"/>
    </location>
</feature>
<reference evidence="8" key="2">
    <citation type="submission" date="2023-11" db="UniProtKB">
        <authorList>
            <consortium name="WormBaseParasite"/>
        </authorList>
    </citation>
    <scope>IDENTIFICATION</scope>
</reference>
<evidence type="ECO:0000313" key="8">
    <source>
        <dbReference type="WBParaSite" id="SRDH1_91380.1"/>
    </source>
</evidence>
<evidence type="ECO:0000259" key="6">
    <source>
        <dbReference type="Pfam" id="PF12066"/>
    </source>
</evidence>
<feature type="compositionally biased region" description="Polar residues" evidence="4">
    <location>
        <begin position="180"/>
        <end position="192"/>
    </location>
</feature>
<dbReference type="InterPro" id="IPR039727">
    <property type="entry name" value="SE/Ars2"/>
</dbReference>
<feature type="compositionally biased region" description="Low complexity" evidence="4">
    <location>
        <begin position="292"/>
        <end position="303"/>
    </location>
</feature>
<dbReference type="Pfam" id="PF04959">
    <property type="entry name" value="ARS2"/>
    <property type="match status" value="1"/>
</dbReference>
<comment type="subcellular location">
    <subcellularLocation>
        <location evidence="1">Nucleus</location>
    </subcellularLocation>
</comment>
<sequence>MSAEKDVGQTNLPDSVKNTVPNHGYSLRKGDFAQRPMSIKKFLEPFDHSSLTNNEAGEKYAAYKASFARQQLEEFFERNKEYAWFREKYHPDYLTEPSSSMKLFQRRLEIFMEFYRNGYFNNLHLTSGYESEIVRLLDMVAIKLAGGTEEDFILLDKLREDRISENPNVIIEPSTFQHTENLEPNDNIVQSSDIREGPFDKEKFDASTTKNKPKPDYCDSSKVQKRKESRIKRHQNNPDEEEEGEDSSLSDDESNGSGSDSINSHSGDSSSSNNSTNGSSSSSDSSDDDDNGSSNSSNSNSSTDDNDDMKHQRKVSISKSNSSDSSDGETAVKHKKKRSKLVKHKNVQESSGHSSDRHRHHDDNNNNHDNVHAKVNSNSTNHLYNNDHNDQENKNDCSKVVPDEVNTMSSTKSFNTTGSNQSNEVYVLSGLTDPPYIAGGVVISDDTHHNSITNDSEKSMDSDNPTIEKSADPINEDHLKELIVTNEQTRRPIHYTSLLFFPHIPFNIFKRDLISVLSTCPHFLRLAILDPVIMPDTMSSITDDQIFGRVKNPMPKILLKRMGWASFTSQYIDDVNNKWISIDLISIKNKLIGHAVDHEASSDLIECLRLSRPILDHLKVPHEERARKTGHLFDKLLTVCPARIRSKALARRHLVIAARIIHDFDKARGLWSTREYDTSDNRENDNIVSADKEGGKEEHGYLRRHGEVSSIADDGEEEGEDGGGTTTNEQKENSCKDTLSLQNNLSETDINHTSNQDRSMDVDQSVENEETMEDQNTDLDLKESSHQKTHKSSSLQDSKNSSDVSMLSDDEKQSDFIDPGDDLIKAANILNSIKTINPFLQGLTDYLVDEGNAEEEFLLLGGMQSISFQPSSITKGTLINNSQVMNLQSSLQLQKLDITSRFYESDDSELLVVLDRLILYLRIVHSVDFYSPAFYMNEDLMPHPCHLIHIRPGLNEITKALTQIKNPEKLINSESVDHLFASQIKRLVRLITPLTENDCKSLGYRNADDVVEEFIKLNTRRKKRKADVIWVCPLSNKKFRDPIYVKKHILNKHMEKVEAAKKDNAYFFNNYLLDPARPQLPPEPISPRRRSRSPSPSRGTARGPSHQANETSERERSNSWAQGSNNFQSQRWQQYGRNRNEGGNMGGNYGRDNINSNLPFYPRPYGRQQYSNFRIPYGGGNQRNYYNGPRTGGYNNFNRRGYPRRSYIDLDAP</sequence>
<feature type="compositionally biased region" description="Low complexity" evidence="4">
    <location>
        <begin position="1093"/>
        <end position="1105"/>
    </location>
</feature>